<evidence type="ECO:0000256" key="1">
    <source>
        <dbReference type="SAM" id="MobiDB-lite"/>
    </source>
</evidence>
<gene>
    <name evidence="3" type="ORF">SteCoe_24557</name>
</gene>
<sequence>MVRSDYFEKGYEEDEQKKKRMKTIECSCCMNILVFFYICASSFMCYALDTTFYQIWTNGDSEFKFKGSINGPSEDVNVIFFSNSSTKLDFNSTKNEPYFEVHCSKNQTFLECYDNCIGECEFFKEWSYSWKIFQLGFYPTLGLYFFAILFYKLGWRTGYECFPIIIGIITIIPPLNFIVFTITWVLKINIRPEKSYHNVFNSNYSPVTADTGFIPFIIAFITMPICIAVFFLQSKKMLIAFKKANLRRKIQLSEQQSSDIGVIIQSDSTFKLRREPDQFAYSNEIRSLETNLIDQPSSALNFNTQPPFYITSQPKEVLEEKELKKPEDFMNPPEIPPDYYHDDFMNNDRINKSVSQSFDDDNEHKN</sequence>
<comment type="caution">
    <text evidence="3">The sequence shown here is derived from an EMBL/GenBank/DDBJ whole genome shotgun (WGS) entry which is preliminary data.</text>
</comment>
<keyword evidence="2" id="KW-0472">Membrane</keyword>
<evidence type="ECO:0000256" key="2">
    <source>
        <dbReference type="SAM" id="Phobius"/>
    </source>
</evidence>
<organism evidence="3 4">
    <name type="scientific">Stentor coeruleus</name>
    <dbReference type="NCBI Taxonomy" id="5963"/>
    <lineage>
        <taxon>Eukaryota</taxon>
        <taxon>Sar</taxon>
        <taxon>Alveolata</taxon>
        <taxon>Ciliophora</taxon>
        <taxon>Postciliodesmatophora</taxon>
        <taxon>Heterotrichea</taxon>
        <taxon>Heterotrichida</taxon>
        <taxon>Stentoridae</taxon>
        <taxon>Stentor</taxon>
    </lineage>
</organism>
<feature type="compositionally biased region" description="Basic and acidic residues" evidence="1">
    <location>
        <begin position="339"/>
        <end position="351"/>
    </location>
</feature>
<name>A0A1R2BHJ9_9CILI</name>
<feature type="transmembrane region" description="Helical" evidence="2">
    <location>
        <begin position="28"/>
        <end position="49"/>
    </location>
</feature>
<keyword evidence="4" id="KW-1185">Reference proteome</keyword>
<evidence type="ECO:0000313" key="4">
    <source>
        <dbReference type="Proteomes" id="UP000187209"/>
    </source>
</evidence>
<dbReference type="AlphaFoldDB" id="A0A1R2BHJ9"/>
<evidence type="ECO:0008006" key="5">
    <source>
        <dbReference type="Google" id="ProtNLM"/>
    </source>
</evidence>
<accession>A0A1R2BHJ9</accession>
<feature type="transmembrane region" description="Helical" evidence="2">
    <location>
        <begin position="163"/>
        <end position="186"/>
    </location>
</feature>
<feature type="transmembrane region" description="Helical" evidence="2">
    <location>
        <begin position="132"/>
        <end position="151"/>
    </location>
</feature>
<dbReference type="EMBL" id="MPUH01000649">
    <property type="protein sequence ID" value="OMJ76115.1"/>
    <property type="molecule type" value="Genomic_DNA"/>
</dbReference>
<feature type="region of interest" description="Disordered" evidence="1">
    <location>
        <begin position="324"/>
        <end position="366"/>
    </location>
</feature>
<feature type="transmembrane region" description="Helical" evidence="2">
    <location>
        <begin position="213"/>
        <end position="232"/>
    </location>
</feature>
<reference evidence="3 4" key="1">
    <citation type="submission" date="2016-11" db="EMBL/GenBank/DDBJ databases">
        <title>The macronuclear genome of Stentor coeruleus: a giant cell with tiny introns.</title>
        <authorList>
            <person name="Slabodnick M."/>
            <person name="Ruby J.G."/>
            <person name="Reiff S.B."/>
            <person name="Swart E.C."/>
            <person name="Gosai S."/>
            <person name="Prabakaran S."/>
            <person name="Witkowska E."/>
            <person name="Larue G.E."/>
            <person name="Fisher S."/>
            <person name="Freeman R.M."/>
            <person name="Gunawardena J."/>
            <person name="Chu W."/>
            <person name="Stover N.A."/>
            <person name="Gregory B.D."/>
            <person name="Nowacki M."/>
            <person name="Derisi J."/>
            <person name="Roy S.W."/>
            <person name="Marshall W.F."/>
            <person name="Sood P."/>
        </authorList>
    </citation>
    <scope>NUCLEOTIDE SEQUENCE [LARGE SCALE GENOMIC DNA]</scope>
    <source>
        <strain evidence="3">WM001</strain>
    </source>
</reference>
<keyword evidence="2" id="KW-1133">Transmembrane helix</keyword>
<keyword evidence="2" id="KW-0812">Transmembrane</keyword>
<evidence type="ECO:0000313" key="3">
    <source>
        <dbReference type="EMBL" id="OMJ76115.1"/>
    </source>
</evidence>
<dbReference type="Proteomes" id="UP000187209">
    <property type="component" value="Unassembled WGS sequence"/>
</dbReference>
<proteinExistence type="predicted"/>
<protein>
    <recommendedName>
        <fullName evidence="5">Transmembrane protein</fullName>
    </recommendedName>
</protein>